<dbReference type="Proteomes" id="UP001152872">
    <property type="component" value="Unassembled WGS sequence"/>
</dbReference>
<comment type="similarity">
    <text evidence="1 3">Belongs to the MinE family.</text>
</comment>
<dbReference type="InterPro" id="IPR036707">
    <property type="entry name" value="MinE_sf"/>
</dbReference>
<evidence type="ECO:0000256" key="1">
    <source>
        <dbReference type="ARBA" id="ARBA00008168"/>
    </source>
</evidence>
<reference evidence="5" key="1">
    <citation type="submission" date="2019-05" db="EMBL/GenBank/DDBJ databases">
        <title>Whole genome sequencing of Pseudanabaena catenata USMAC16.</title>
        <authorList>
            <person name="Khan Z."/>
            <person name="Omar W.M."/>
            <person name="Convey P."/>
            <person name="Merican F."/>
            <person name="Najimudin N."/>
        </authorList>
    </citation>
    <scope>NUCLEOTIDE SEQUENCE</scope>
    <source>
        <strain evidence="5">USMAC16</strain>
    </source>
</reference>
<keyword evidence="3" id="KW-0131">Cell cycle</keyword>
<dbReference type="NCBIfam" id="TIGR01215">
    <property type="entry name" value="minE"/>
    <property type="match status" value="1"/>
</dbReference>
<evidence type="ECO:0000256" key="4">
    <source>
        <dbReference type="SAM" id="MobiDB-lite"/>
    </source>
</evidence>
<dbReference type="HAMAP" id="MF_00262">
    <property type="entry name" value="MinE"/>
    <property type="match status" value="1"/>
</dbReference>
<dbReference type="RefSeq" id="WP_009626819.1">
    <property type="nucleotide sequence ID" value="NZ_VBTY01000061.1"/>
</dbReference>
<keyword evidence="6" id="KW-1185">Reference proteome</keyword>
<dbReference type="AlphaFoldDB" id="A0A9X4RI56"/>
<evidence type="ECO:0000313" key="5">
    <source>
        <dbReference type="EMBL" id="MDG3494730.1"/>
    </source>
</evidence>
<dbReference type="InterPro" id="IPR005527">
    <property type="entry name" value="MinE"/>
</dbReference>
<evidence type="ECO:0000313" key="6">
    <source>
        <dbReference type="Proteomes" id="UP001152872"/>
    </source>
</evidence>
<evidence type="ECO:0000256" key="3">
    <source>
        <dbReference type="HAMAP-Rule" id="MF_00262"/>
    </source>
</evidence>
<comment type="caution">
    <text evidence="5">The sequence shown here is derived from an EMBL/GenBank/DDBJ whole genome shotgun (WGS) entry which is preliminary data.</text>
</comment>
<gene>
    <name evidence="3 5" type="primary">minE</name>
    <name evidence="5" type="ORF">FEV09_09170</name>
</gene>
<organism evidence="5 6">
    <name type="scientific">Pseudanabaena catenata USMAC16</name>
    <dbReference type="NCBI Taxonomy" id="1855837"/>
    <lineage>
        <taxon>Bacteria</taxon>
        <taxon>Bacillati</taxon>
        <taxon>Cyanobacteriota</taxon>
        <taxon>Cyanophyceae</taxon>
        <taxon>Pseudanabaenales</taxon>
        <taxon>Pseudanabaenaceae</taxon>
        <taxon>Pseudanabaena</taxon>
    </lineage>
</organism>
<feature type="region of interest" description="Disordered" evidence="4">
    <location>
        <begin position="249"/>
        <end position="274"/>
    </location>
</feature>
<proteinExistence type="inferred from homology"/>
<dbReference type="SUPFAM" id="SSF55229">
    <property type="entry name" value="Cell division protein MinE topological specificity domain"/>
    <property type="match status" value="1"/>
</dbReference>
<dbReference type="EMBL" id="VBTY01000061">
    <property type="protein sequence ID" value="MDG3494730.1"/>
    <property type="molecule type" value="Genomic_DNA"/>
</dbReference>
<dbReference type="Gene3D" id="3.30.1070.10">
    <property type="entry name" value="Cell division topological specificity factor MinE"/>
    <property type="match status" value="1"/>
</dbReference>
<evidence type="ECO:0000256" key="2">
    <source>
        <dbReference type="ARBA" id="ARBA00025265"/>
    </source>
</evidence>
<sequence>MISTLLDRLFQRSNVPSGAQVKQRLKFILAHDRAAIEPQVFENMRHEIMRVVSRYVELDEGALDIRLESDKRMTALIANLPIRMVREELPDLVSLFDEPDEETSPNREESKDSSVLEMDLSAEAALDAIAAKDPIQTSEDISPSSIALVAERTTEVSIKLRSAATKAQNMEASERVVKESDREETQVSKDVVNTAVPMEKKLDPVVSDISNVSSTNVVADKVANKVVDKVATERVDAVNASDIKHLDDKDEAAIEESSDQLELSLDVPSSGEII</sequence>
<comment type="function">
    <text evidence="2 3">Prevents the cell division inhibition by proteins MinC and MinD at internal division sites while permitting inhibition at polar sites. This ensures cell division at the proper site by restricting the formation of a division septum at the midpoint of the long axis of the cell.</text>
</comment>
<keyword evidence="3 5" id="KW-0132">Cell division</keyword>
<dbReference type="GO" id="GO:0051301">
    <property type="term" value="P:cell division"/>
    <property type="evidence" value="ECO:0007669"/>
    <property type="project" value="UniProtKB-KW"/>
</dbReference>
<name>A0A9X4RI56_9CYAN</name>
<dbReference type="Pfam" id="PF03776">
    <property type="entry name" value="MinE"/>
    <property type="match status" value="1"/>
</dbReference>
<dbReference type="GO" id="GO:0032955">
    <property type="term" value="P:regulation of division septum assembly"/>
    <property type="evidence" value="ECO:0007669"/>
    <property type="project" value="InterPro"/>
</dbReference>
<accession>A0A9X4RI56</accession>
<protein>
    <recommendedName>
        <fullName evidence="3">Cell division topological specificity factor</fullName>
    </recommendedName>
</protein>